<evidence type="ECO:0000313" key="1">
    <source>
        <dbReference type="EMBL" id="GCD20843.1"/>
    </source>
</evidence>
<sequence length="259" mass="26865">MKTACRAYAEAVPGATIAELLALVARNPGRPRLTWYGDGGERVELSGAVLENWVNKTTNLLVEEFDAGPGTRVLLDLPGHWRTVVWALAAWRCGATVAVAGTGSDLVVTDRPADHAGGAAPVVAVALPALARRVDDLPRGALDAASAVSTYGDALGWVPAVDPSATAWAARDWQATHAELVALATSRAPAPDARRVLCEARDATVALDAVAALAADASLVLASTSVAARLRDDADARARLVGPERVDADLLDTLRSTLS</sequence>
<comment type="caution">
    <text evidence="1">The sequence shown here is derived from an EMBL/GenBank/DDBJ whole genome shotgun (WGS) entry which is preliminary data.</text>
</comment>
<dbReference type="AlphaFoldDB" id="A0A401V1T2"/>
<dbReference type="InterPro" id="IPR017523">
    <property type="entry name" value="Rv3268"/>
</dbReference>
<accession>A0A401V1T2</accession>
<proteinExistence type="predicted"/>
<dbReference type="OrthoDB" id="3396763at2"/>
<gene>
    <name evidence="1" type="ORF">CTKZ_24050</name>
</gene>
<dbReference type="Proteomes" id="UP000288246">
    <property type="component" value="Unassembled WGS sequence"/>
</dbReference>
<dbReference type="SUPFAM" id="SSF56801">
    <property type="entry name" value="Acetyl-CoA synthetase-like"/>
    <property type="match status" value="1"/>
</dbReference>
<organism evidence="1 2">
    <name type="scientific">Cellulomonas algicola</name>
    <dbReference type="NCBI Taxonomy" id="2071633"/>
    <lineage>
        <taxon>Bacteria</taxon>
        <taxon>Bacillati</taxon>
        <taxon>Actinomycetota</taxon>
        <taxon>Actinomycetes</taxon>
        <taxon>Micrococcales</taxon>
        <taxon>Cellulomonadaceae</taxon>
        <taxon>Cellulomonas</taxon>
    </lineage>
</organism>
<dbReference type="Gene3D" id="3.40.50.12780">
    <property type="entry name" value="N-terminal domain of ligase-like"/>
    <property type="match status" value="1"/>
</dbReference>
<dbReference type="EMBL" id="BHYL01000201">
    <property type="protein sequence ID" value="GCD20843.1"/>
    <property type="molecule type" value="Genomic_DNA"/>
</dbReference>
<evidence type="ECO:0008006" key="3">
    <source>
        <dbReference type="Google" id="ProtNLM"/>
    </source>
</evidence>
<name>A0A401V1T2_9CELL</name>
<dbReference type="InterPro" id="IPR042099">
    <property type="entry name" value="ANL_N_sf"/>
</dbReference>
<keyword evidence="2" id="KW-1185">Reference proteome</keyword>
<evidence type="ECO:0000313" key="2">
    <source>
        <dbReference type="Proteomes" id="UP000288246"/>
    </source>
</evidence>
<protein>
    <recommendedName>
        <fullName evidence="3">TIGR03089 family protein</fullName>
    </recommendedName>
</protein>
<reference evidence="1 2" key="1">
    <citation type="submission" date="2018-11" db="EMBL/GenBank/DDBJ databases">
        <title>Draft genome sequence of Cellulomonas takizawaensis strain TKZ-21.</title>
        <authorList>
            <person name="Yamamura H."/>
            <person name="Hayashi T."/>
            <person name="Hamada M."/>
            <person name="Serisawa Y."/>
            <person name="Matsuyama K."/>
            <person name="Nakagawa Y."/>
            <person name="Otoguro M."/>
            <person name="Yanagida F."/>
            <person name="Hayakawa M."/>
        </authorList>
    </citation>
    <scope>NUCLEOTIDE SEQUENCE [LARGE SCALE GENOMIC DNA]</scope>
    <source>
        <strain evidence="1 2">TKZ-21</strain>
    </source>
</reference>
<dbReference type="NCBIfam" id="TIGR03089">
    <property type="entry name" value="TIGR03089 family protein"/>
    <property type="match status" value="1"/>
</dbReference>